<dbReference type="Pfam" id="PF03797">
    <property type="entry name" value="Autotransporter"/>
    <property type="match status" value="1"/>
</dbReference>
<proteinExistence type="predicted"/>
<dbReference type="SMART" id="SM00869">
    <property type="entry name" value="Autotransporter"/>
    <property type="match status" value="1"/>
</dbReference>
<dbReference type="PROSITE" id="PS51208">
    <property type="entry name" value="AUTOTRANSPORTER"/>
    <property type="match status" value="1"/>
</dbReference>
<dbReference type="NCBIfam" id="TIGR01414">
    <property type="entry name" value="autotrans_barl"/>
    <property type="match status" value="1"/>
</dbReference>
<dbReference type="Proteomes" id="UP000251584">
    <property type="component" value="Unassembled WGS sequence"/>
</dbReference>
<name>A0A2X2W3A1_CITKO</name>
<sequence length="309" mass="34418">MTNLAAANEMFMTRLEDRGGDRMYTDPFTGEKKLTSMWIRTEGRHLDSRDSSGQLNTDENRYVIQMGGDIASGTYTGTDIWRAGLMAGYGSSHSTTDSSLTGYRSEGNVSGYSVGLYGTWFRNADQRTGAYIDTWLQYAWYDNEVQGKGLAKEKYDSDGLLASVEGGYTFHLWGDKHNDVFIQPQAQVVWSGVTMDEHRETNGTRVAGKGENNTQSRLGVKAFMEHRSGKESVWKPYLAANWLHNSEKSGVRMDDVTLYDEGRKDIGEAKLGVEASLIEKLSVQVGVSSRFGSDNYRDTGGGISVRYEF</sequence>
<protein>
    <submittedName>
        <fullName evidence="2">Adhesin autotransporter</fullName>
    </submittedName>
</protein>
<evidence type="ECO:0000259" key="1">
    <source>
        <dbReference type="PROSITE" id="PS51208"/>
    </source>
</evidence>
<dbReference type="SUPFAM" id="SSF103515">
    <property type="entry name" value="Autotransporter"/>
    <property type="match status" value="1"/>
</dbReference>
<dbReference type="GO" id="GO:0019867">
    <property type="term" value="C:outer membrane"/>
    <property type="evidence" value="ECO:0007669"/>
    <property type="project" value="InterPro"/>
</dbReference>
<dbReference type="Gene3D" id="2.40.128.130">
    <property type="entry name" value="Autotransporter beta-domain"/>
    <property type="match status" value="1"/>
</dbReference>
<feature type="domain" description="Autotransporter" evidence="1">
    <location>
        <begin position="30"/>
        <end position="309"/>
    </location>
</feature>
<dbReference type="PANTHER" id="PTHR12338">
    <property type="entry name" value="AUTOTRANSPORTER"/>
    <property type="match status" value="1"/>
</dbReference>
<accession>A0A2X2W3A1</accession>
<evidence type="ECO:0000313" key="3">
    <source>
        <dbReference type="Proteomes" id="UP000251584"/>
    </source>
</evidence>
<dbReference type="InterPro" id="IPR005546">
    <property type="entry name" value="Autotransporte_beta"/>
</dbReference>
<dbReference type="EMBL" id="UAVY01000007">
    <property type="protein sequence ID" value="SQB37652.1"/>
    <property type="molecule type" value="Genomic_DNA"/>
</dbReference>
<dbReference type="InterPro" id="IPR036709">
    <property type="entry name" value="Autotransporte_beta_dom_sf"/>
</dbReference>
<dbReference type="InterPro" id="IPR050909">
    <property type="entry name" value="Bact_Autotransporter_VF"/>
</dbReference>
<reference evidence="2 3" key="1">
    <citation type="submission" date="2018-06" db="EMBL/GenBank/DDBJ databases">
        <authorList>
            <consortium name="Pathogen Informatics"/>
            <person name="Doyle S."/>
        </authorList>
    </citation>
    <scope>NUCLEOTIDE SEQUENCE [LARGE SCALE GENOMIC DNA]</scope>
    <source>
        <strain evidence="2 3">NCTC10786</strain>
    </source>
</reference>
<organism evidence="2 3">
    <name type="scientific">Citrobacter koseri</name>
    <name type="common">Citrobacter diversus</name>
    <dbReference type="NCBI Taxonomy" id="545"/>
    <lineage>
        <taxon>Bacteria</taxon>
        <taxon>Pseudomonadati</taxon>
        <taxon>Pseudomonadota</taxon>
        <taxon>Gammaproteobacteria</taxon>
        <taxon>Enterobacterales</taxon>
        <taxon>Enterobacteriaceae</taxon>
        <taxon>Citrobacter</taxon>
    </lineage>
</organism>
<gene>
    <name evidence="2" type="primary">icsA_4</name>
    <name evidence="2" type="ORF">NCTC10786_04410</name>
</gene>
<dbReference type="AlphaFoldDB" id="A0A2X2W3A1"/>
<dbReference type="PANTHER" id="PTHR12338:SF5">
    <property type="entry name" value="ANTIGEN 43-RELATED"/>
    <property type="match status" value="1"/>
</dbReference>
<evidence type="ECO:0000313" key="2">
    <source>
        <dbReference type="EMBL" id="SQB37652.1"/>
    </source>
</evidence>
<dbReference type="InterPro" id="IPR006315">
    <property type="entry name" value="OM_autotransptr_brl_dom"/>
</dbReference>